<protein>
    <submittedName>
        <fullName evidence="2">Uncharacterized protein</fullName>
    </submittedName>
</protein>
<feature type="region of interest" description="Disordered" evidence="1">
    <location>
        <begin position="34"/>
        <end position="60"/>
    </location>
</feature>
<gene>
    <name evidence="2" type="ORF">PR048_012119</name>
</gene>
<evidence type="ECO:0000313" key="2">
    <source>
        <dbReference type="EMBL" id="KAJ8885913.1"/>
    </source>
</evidence>
<dbReference type="EMBL" id="JARBHB010000004">
    <property type="protein sequence ID" value="KAJ8885913.1"/>
    <property type="molecule type" value="Genomic_DNA"/>
</dbReference>
<keyword evidence="3" id="KW-1185">Reference proteome</keyword>
<accession>A0ABQ9HNI0</accession>
<dbReference type="Proteomes" id="UP001159363">
    <property type="component" value="Chromosome X"/>
</dbReference>
<reference evidence="2 3" key="1">
    <citation type="submission" date="2023-02" db="EMBL/GenBank/DDBJ databases">
        <title>LHISI_Scaffold_Assembly.</title>
        <authorList>
            <person name="Stuart O.P."/>
            <person name="Cleave R."/>
            <person name="Magrath M.J.L."/>
            <person name="Mikheyev A.S."/>
        </authorList>
    </citation>
    <scope>NUCLEOTIDE SEQUENCE [LARGE SCALE GENOMIC DNA]</scope>
    <source>
        <strain evidence="2">Daus_M_001</strain>
        <tissue evidence="2">Leg muscle</tissue>
    </source>
</reference>
<name>A0ABQ9HNI0_9NEOP</name>
<evidence type="ECO:0000256" key="1">
    <source>
        <dbReference type="SAM" id="MobiDB-lite"/>
    </source>
</evidence>
<sequence length="101" mass="11484">MYKCQQRNASVMKIIFVADDEVVELRSICDQASENLPEHQKRESIDRVPHRPAPPAPVLSQQGNCECIEQIVHSDASGKLMVSFRITNVTYSYHNNISRTL</sequence>
<comment type="caution">
    <text evidence="2">The sequence shown here is derived from an EMBL/GenBank/DDBJ whole genome shotgun (WGS) entry which is preliminary data.</text>
</comment>
<feature type="compositionally biased region" description="Basic and acidic residues" evidence="1">
    <location>
        <begin position="36"/>
        <end position="49"/>
    </location>
</feature>
<organism evidence="2 3">
    <name type="scientific">Dryococelus australis</name>
    <dbReference type="NCBI Taxonomy" id="614101"/>
    <lineage>
        <taxon>Eukaryota</taxon>
        <taxon>Metazoa</taxon>
        <taxon>Ecdysozoa</taxon>
        <taxon>Arthropoda</taxon>
        <taxon>Hexapoda</taxon>
        <taxon>Insecta</taxon>
        <taxon>Pterygota</taxon>
        <taxon>Neoptera</taxon>
        <taxon>Polyneoptera</taxon>
        <taxon>Phasmatodea</taxon>
        <taxon>Verophasmatodea</taxon>
        <taxon>Anareolatae</taxon>
        <taxon>Phasmatidae</taxon>
        <taxon>Eurycanthinae</taxon>
        <taxon>Dryococelus</taxon>
    </lineage>
</organism>
<proteinExistence type="predicted"/>
<evidence type="ECO:0000313" key="3">
    <source>
        <dbReference type="Proteomes" id="UP001159363"/>
    </source>
</evidence>